<protein>
    <submittedName>
        <fullName evidence="1">Uncharacterized protein</fullName>
    </submittedName>
</protein>
<dbReference type="EMBL" id="JARKNE010000001">
    <property type="protein sequence ID" value="KAK5845279.1"/>
    <property type="molecule type" value="Genomic_DNA"/>
</dbReference>
<comment type="caution">
    <text evidence="1">The sequence shown here is derived from an EMBL/GenBank/DDBJ whole genome shotgun (WGS) entry which is preliminary data.</text>
</comment>
<gene>
    <name evidence="1" type="ORF">PVK06_001448</name>
</gene>
<keyword evidence="2" id="KW-1185">Reference proteome</keyword>
<proteinExistence type="predicted"/>
<organism evidence="1 2">
    <name type="scientific">Gossypium arboreum</name>
    <name type="common">Tree cotton</name>
    <name type="synonym">Gossypium nanking</name>
    <dbReference type="NCBI Taxonomy" id="29729"/>
    <lineage>
        <taxon>Eukaryota</taxon>
        <taxon>Viridiplantae</taxon>
        <taxon>Streptophyta</taxon>
        <taxon>Embryophyta</taxon>
        <taxon>Tracheophyta</taxon>
        <taxon>Spermatophyta</taxon>
        <taxon>Magnoliopsida</taxon>
        <taxon>eudicotyledons</taxon>
        <taxon>Gunneridae</taxon>
        <taxon>Pentapetalae</taxon>
        <taxon>rosids</taxon>
        <taxon>malvids</taxon>
        <taxon>Malvales</taxon>
        <taxon>Malvaceae</taxon>
        <taxon>Malvoideae</taxon>
        <taxon>Gossypium</taxon>
    </lineage>
</organism>
<evidence type="ECO:0000313" key="1">
    <source>
        <dbReference type="EMBL" id="KAK5845279.1"/>
    </source>
</evidence>
<accession>A0ABR0R185</accession>
<sequence length="74" mass="8392">MPIPLVYSNWWVQIPNLPPGLIRESMEKMEMCWDLTLKASPRKVTTDSLEISGGHLVHLKQLSVATIGYADQKK</sequence>
<name>A0ABR0R185_GOSAR</name>
<evidence type="ECO:0000313" key="2">
    <source>
        <dbReference type="Proteomes" id="UP001358586"/>
    </source>
</evidence>
<reference evidence="1 2" key="1">
    <citation type="submission" date="2023-03" db="EMBL/GenBank/DDBJ databases">
        <title>WGS of Gossypium arboreum.</title>
        <authorList>
            <person name="Yu D."/>
        </authorList>
    </citation>
    <scope>NUCLEOTIDE SEQUENCE [LARGE SCALE GENOMIC DNA]</scope>
    <source>
        <tissue evidence="1">Leaf</tissue>
    </source>
</reference>
<dbReference type="Proteomes" id="UP001358586">
    <property type="component" value="Chromosome 1"/>
</dbReference>